<dbReference type="EC" id="2.3.1.225" evidence="11"/>
<feature type="domain" description="Palmitoyltransferase DHHC" evidence="13">
    <location>
        <begin position="406"/>
        <end position="536"/>
    </location>
</feature>
<evidence type="ECO:0000256" key="3">
    <source>
        <dbReference type="ARBA" id="ARBA00022692"/>
    </source>
</evidence>
<keyword evidence="15" id="KW-1185">Reference proteome</keyword>
<evidence type="ECO:0000313" key="14">
    <source>
        <dbReference type="EMBL" id="KAL0635133.1"/>
    </source>
</evidence>
<dbReference type="InterPro" id="IPR039859">
    <property type="entry name" value="PFA4/ZDH16/20/ERF2-like"/>
</dbReference>
<keyword evidence="6" id="KW-0564">Palmitate</keyword>
<evidence type="ECO:0000256" key="11">
    <source>
        <dbReference type="RuleBase" id="RU079119"/>
    </source>
</evidence>
<feature type="transmembrane region" description="Helical" evidence="11">
    <location>
        <begin position="497"/>
        <end position="523"/>
    </location>
</feature>
<reference evidence="14 15" key="1">
    <citation type="submission" date="2024-02" db="EMBL/GenBank/DDBJ databases">
        <title>Discinaceae phylogenomics.</title>
        <authorList>
            <person name="Dirks A.C."/>
            <person name="James T.Y."/>
        </authorList>
    </citation>
    <scope>NUCLEOTIDE SEQUENCE [LARGE SCALE GENOMIC DNA]</scope>
    <source>
        <strain evidence="14 15">ACD0624</strain>
    </source>
</reference>
<evidence type="ECO:0000256" key="1">
    <source>
        <dbReference type="ARBA" id="ARBA00004127"/>
    </source>
</evidence>
<evidence type="ECO:0000256" key="12">
    <source>
        <dbReference type="SAM" id="MobiDB-lite"/>
    </source>
</evidence>
<keyword evidence="3 11" id="KW-0812">Transmembrane</keyword>
<evidence type="ECO:0000259" key="13">
    <source>
        <dbReference type="Pfam" id="PF01529"/>
    </source>
</evidence>
<feature type="compositionally biased region" description="Low complexity" evidence="12">
    <location>
        <begin position="127"/>
        <end position="136"/>
    </location>
</feature>
<feature type="compositionally biased region" description="Basic and acidic residues" evidence="12">
    <location>
        <begin position="582"/>
        <end position="591"/>
    </location>
</feature>
<keyword evidence="2 11" id="KW-0808">Transferase</keyword>
<evidence type="ECO:0000256" key="6">
    <source>
        <dbReference type="ARBA" id="ARBA00023139"/>
    </source>
</evidence>
<feature type="compositionally biased region" description="Polar residues" evidence="12">
    <location>
        <begin position="215"/>
        <end position="234"/>
    </location>
</feature>
<sequence length="610" mass="67508">MSGVFPHSPTRGSGFPSSLNEIHEHHPDHGAHSIISSRMTDISDNASDIMGLAEAQQSQQGSASRRSSLQPALGQTRTRVSVGEPKPDAFSGSRPSTAMSSSTVGVRGWTNAPPSRRGLGSVGGSLRGRPSSSASRTHAPSLTSHAFYRPMSSAKLQAQRGGKVTEEDEEQNRIRGFAQAGTTERPAILGLSLNEPIVHQLNQNRLSGDRGYGQSGRSISPTGHRAQSISSVSHLQQESVVERKFGGNANGVNGTPPLPRLDSSSGGSSDMKQKHQKPSDLGRNWQYFPGNTSFCFGGRLQTANDFPMNILTAVLICVPVALFFGFSGKWLWLNVSPALPISFAYLFLLCMSSFIKASVSDPGVYPRNVHPLETDDENDPLTVPPANGWALIKPPKPAQIHLEVPIKYCRTCRIWRPPRCHHCRVCDNCIETQDHHCVWLNNCVGRRNYRYFFTFVTTATILGLYLIVLSLIHLILWQRQQSKIEDGIGFNDAIQKWRVAFAMVVYGALASPYPLALFGYHVFLMGRGETTREYLHGHKFVRSERHRPFSQQSVLKNLIVVLCRPKPPTYVQLKDPYQLGDQRFERRKVESDDQNGDQASNQEEDMRNGG</sequence>
<organism evidence="14 15">
    <name type="scientific">Discina gigas</name>
    <dbReference type="NCBI Taxonomy" id="1032678"/>
    <lineage>
        <taxon>Eukaryota</taxon>
        <taxon>Fungi</taxon>
        <taxon>Dikarya</taxon>
        <taxon>Ascomycota</taxon>
        <taxon>Pezizomycotina</taxon>
        <taxon>Pezizomycetes</taxon>
        <taxon>Pezizales</taxon>
        <taxon>Discinaceae</taxon>
        <taxon>Discina</taxon>
    </lineage>
</organism>
<dbReference type="PROSITE" id="PS50216">
    <property type="entry name" value="DHHC"/>
    <property type="match status" value="1"/>
</dbReference>
<comment type="domain">
    <text evidence="11">The DHHC domain is required for palmitoyltransferase activity.</text>
</comment>
<keyword evidence="5 11" id="KW-0472">Membrane</keyword>
<dbReference type="Pfam" id="PF01529">
    <property type="entry name" value="DHHC"/>
    <property type="match status" value="1"/>
</dbReference>
<proteinExistence type="inferred from homology"/>
<dbReference type="Proteomes" id="UP001447188">
    <property type="component" value="Unassembled WGS sequence"/>
</dbReference>
<feature type="region of interest" description="Disordered" evidence="12">
    <location>
        <begin position="205"/>
        <end position="234"/>
    </location>
</feature>
<feature type="region of interest" description="Disordered" evidence="12">
    <location>
        <begin position="582"/>
        <end position="610"/>
    </location>
</feature>
<keyword evidence="8 11" id="KW-0012">Acyltransferase</keyword>
<comment type="caution">
    <text evidence="14">The sequence shown here is derived from an EMBL/GenBank/DDBJ whole genome shotgun (WGS) entry which is preliminary data.</text>
</comment>
<evidence type="ECO:0000256" key="8">
    <source>
        <dbReference type="ARBA" id="ARBA00023315"/>
    </source>
</evidence>
<feature type="compositionally biased region" description="Polar residues" evidence="12">
    <location>
        <begin position="93"/>
        <end position="104"/>
    </location>
</feature>
<feature type="region of interest" description="Disordered" evidence="12">
    <location>
        <begin position="1"/>
        <end position="31"/>
    </location>
</feature>
<feature type="transmembrane region" description="Helical" evidence="11">
    <location>
        <begin position="338"/>
        <end position="359"/>
    </location>
</feature>
<evidence type="ECO:0000256" key="10">
    <source>
        <dbReference type="ARBA" id="ARBA00048048"/>
    </source>
</evidence>
<feature type="compositionally biased region" description="Basic and acidic residues" evidence="12">
    <location>
        <begin position="21"/>
        <end position="31"/>
    </location>
</feature>
<feature type="region of interest" description="Disordered" evidence="12">
    <location>
        <begin position="54"/>
        <end position="144"/>
    </location>
</feature>
<comment type="subcellular location">
    <subcellularLocation>
        <location evidence="1">Endomembrane system</location>
        <topology evidence="1">Multi-pass membrane protein</topology>
    </subcellularLocation>
</comment>
<dbReference type="PANTHER" id="PTHR22883">
    <property type="entry name" value="ZINC FINGER DHHC DOMAIN CONTAINING PROTEIN"/>
    <property type="match status" value="1"/>
</dbReference>
<dbReference type="InterPro" id="IPR001594">
    <property type="entry name" value="Palmitoyltrfase_DHHC"/>
</dbReference>
<gene>
    <name evidence="14" type="primary">ERF2</name>
    <name evidence="14" type="ORF">Q9L58_005954</name>
</gene>
<evidence type="ECO:0000256" key="5">
    <source>
        <dbReference type="ARBA" id="ARBA00023136"/>
    </source>
</evidence>
<evidence type="ECO:0000256" key="4">
    <source>
        <dbReference type="ARBA" id="ARBA00022989"/>
    </source>
</evidence>
<protein>
    <recommendedName>
        <fullName evidence="11">Palmitoyltransferase</fullName>
        <ecNumber evidence="11">2.3.1.225</ecNumber>
    </recommendedName>
</protein>
<accession>A0ABR3GGZ8</accession>
<dbReference type="EMBL" id="JBBBZM010000077">
    <property type="protein sequence ID" value="KAL0635133.1"/>
    <property type="molecule type" value="Genomic_DNA"/>
</dbReference>
<evidence type="ECO:0000256" key="9">
    <source>
        <dbReference type="ARBA" id="ARBA00023463"/>
    </source>
</evidence>
<comment type="similarity">
    <text evidence="9">Belongs to the DHHC palmitoyltransferase family. ERF2/ZDHHC9 subfamily.</text>
</comment>
<feature type="transmembrane region" description="Helical" evidence="11">
    <location>
        <begin position="306"/>
        <end position="326"/>
    </location>
</feature>
<feature type="compositionally biased region" description="Low complexity" evidence="12">
    <location>
        <begin position="54"/>
        <end position="70"/>
    </location>
</feature>
<keyword evidence="7" id="KW-0449">Lipoprotein</keyword>
<dbReference type="PANTHER" id="PTHR22883:SF43">
    <property type="entry name" value="PALMITOYLTRANSFERASE APP"/>
    <property type="match status" value="1"/>
</dbReference>
<evidence type="ECO:0000256" key="2">
    <source>
        <dbReference type="ARBA" id="ARBA00022679"/>
    </source>
</evidence>
<dbReference type="GO" id="GO:0019706">
    <property type="term" value="F:protein-cysteine S-palmitoyltransferase activity"/>
    <property type="evidence" value="ECO:0007669"/>
    <property type="project" value="UniProtKB-EC"/>
</dbReference>
<feature type="compositionally biased region" description="Basic and acidic residues" evidence="12">
    <location>
        <begin position="271"/>
        <end position="280"/>
    </location>
</feature>
<evidence type="ECO:0000256" key="7">
    <source>
        <dbReference type="ARBA" id="ARBA00023288"/>
    </source>
</evidence>
<keyword evidence="4 11" id="KW-1133">Transmembrane helix</keyword>
<evidence type="ECO:0000313" key="15">
    <source>
        <dbReference type="Proteomes" id="UP001447188"/>
    </source>
</evidence>
<comment type="catalytic activity">
    <reaction evidence="10 11">
        <text>L-cysteinyl-[protein] + hexadecanoyl-CoA = S-hexadecanoyl-L-cysteinyl-[protein] + CoA</text>
        <dbReference type="Rhea" id="RHEA:36683"/>
        <dbReference type="Rhea" id="RHEA-COMP:10131"/>
        <dbReference type="Rhea" id="RHEA-COMP:11032"/>
        <dbReference type="ChEBI" id="CHEBI:29950"/>
        <dbReference type="ChEBI" id="CHEBI:57287"/>
        <dbReference type="ChEBI" id="CHEBI:57379"/>
        <dbReference type="ChEBI" id="CHEBI:74151"/>
        <dbReference type="EC" id="2.3.1.225"/>
    </reaction>
</comment>
<feature type="transmembrane region" description="Helical" evidence="11">
    <location>
        <begin position="451"/>
        <end position="477"/>
    </location>
</feature>
<name>A0ABR3GGZ8_9PEZI</name>
<feature type="region of interest" description="Disordered" evidence="12">
    <location>
        <begin position="246"/>
        <end position="282"/>
    </location>
</feature>